<evidence type="ECO:0000256" key="1">
    <source>
        <dbReference type="SAM" id="SignalP"/>
    </source>
</evidence>
<gene>
    <name evidence="2" type="ORF">IWX90DRAFT_265923</name>
</gene>
<dbReference type="EMBL" id="JBBWUH010000007">
    <property type="protein sequence ID" value="KAK8161337.1"/>
    <property type="molecule type" value="Genomic_DNA"/>
</dbReference>
<name>A0ABR1XME1_9PEZI</name>
<reference evidence="2 3" key="1">
    <citation type="journal article" date="2022" name="G3 (Bethesda)">
        <title>Enemy or ally: a genomic approach to elucidate the lifestyle of Phyllosticta citrichinaensis.</title>
        <authorList>
            <person name="Buijs V.A."/>
            <person name="Groenewald J.Z."/>
            <person name="Haridas S."/>
            <person name="LaButti K.M."/>
            <person name="Lipzen A."/>
            <person name="Martin F.M."/>
            <person name="Barry K."/>
            <person name="Grigoriev I.V."/>
            <person name="Crous P.W."/>
            <person name="Seidl M.F."/>
        </authorList>
    </citation>
    <scope>NUCLEOTIDE SEQUENCE [LARGE SCALE GENOMIC DNA]</scope>
    <source>
        <strain evidence="2 3">CBS 129764</strain>
    </source>
</reference>
<feature type="chain" id="PRO_5045987449" evidence="1">
    <location>
        <begin position="21"/>
        <end position="187"/>
    </location>
</feature>
<sequence>MTCWWLVVVFCCDGWMDEWAKHQFGKRIHNGQRGGRLESVCVLPTVLYGDAARVNVDGGRVEGYENIDGYSGYCICFASVPTSRAKEVERWNEEQASLFHGASAFDVLRLLCTYIAPKTCVLQSLLLPLVCKFLRRLLKAFLPEMFFRFFFRAEMWKALRKKDAKRQERAVRRASQARIPLLQDRPP</sequence>
<dbReference type="Proteomes" id="UP001456524">
    <property type="component" value="Unassembled WGS sequence"/>
</dbReference>
<organism evidence="2 3">
    <name type="scientific">Phyllosticta citrichinensis</name>
    <dbReference type="NCBI Taxonomy" id="1130410"/>
    <lineage>
        <taxon>Eukaryota</taxon>
        <taxon>Fungi</taxon>
        <taxon>Dikarya</taxon>
        <taxon>Ascomycota</taxon>
        <taxon>Pezizomycotina</taxon>
        <taxon>Dothideomycetes</taxon>
        <taxon>Dothideomycetes incertae sedis</taxon>
        <taxon>Botryosphaeriales</taxon>
        <taxon>Phyllostictaceae</taxon>
        <taxon>Phyllosticta</taxon>
    </lineage>
</organism>
<proteinExistence type="predicted"/>
<feature type="signal peptide" evidence="1">
    <location>
        <begin position="1"/>
        <end position="20"/>
    </location>
</feature>
<protein>
    <submittedName>
        <fullName evidence="2">Uncharacterized protein</fullName>
    </submittedName>
</protein>
<evidence type="ECO:0000313" key="2">
    <source>
        <dbReference type="EMBL" id="KAK8161337.1"/>
    </source>
</evidence>
<accession>A0ABR1XME1</accession>
<keyword evidence="3" id="KW-1185">Reference proteome</keyword>
<evidence type="ECO:0000313" key="3">
    <source>
        <dbReference type="Proteomes" id="UP001456524"/>
    </source>
</evidence>
<keyword evidence="1" id="KW-0732">Signal</keyword>
<comment type="caution">
    <text evidence="2">The sequence shown here is derived from an EMBL/GenBank/DDBJ whole genome shotgun (WGS) entry which is preliminary data.</text>
</comment>